<dbReference type="PROSITE" id="PS00508">
    <property type="entry name" value="NI_HGENASE_L_2"/>
    <property type="match status" value="1"/>
</dbReference>
<dbReference type="PROSITE" id="PS00507">
    <property type="entry name" value="NI_HGENASE_L_1"/>
    <property type="match status" value="1"/>
</dbReference>
<keyword evidence="9" id="KW-0408">Iron</keyword>
<protein>
    <submittedName>
        <fullName evidence="11">Nickel-dependent hydrogenase large subunit</fullName>
    </submittedName>
</protein>
<feature type="binding site" evidence="9">
    <location>
        <position position="554"/>
    </location>
    <ligand>
        <name>Fe cation</name>
        <dbReference type="ChEBI" id="CHEBI:24875"/>
    </ligand>
</feature>
<comment type="similarity">
    <text evidence="3 10">Belongs to the [NiFe]/[NiFeSe] hydrogenase large subunit family.</text>
</comment>
<dbReference type="InterPro" id="IPR001501">
    <property type="entry name" value="Ni-dep_hyd_lsu"/>
</dbReference>
<dbReference type="GO" id="GO:0042597">
    <property type="term" value="C:periplasmic space"/>
    <property type="evidence" value="ECO:0007669"/>
    <property type="project" value="UniProtKB-SubCell"/>
</dbReference>
<evidence type="ECO:0000256" key="9">
    <source>
        <dbReference type="PIRSR" id="PIRSR601501-1"/>
    </source>
</evidence>
<evidence type="ECO:0000256" key="3">
    <source>
        <dbReference type="ARBA" id="ARBA00009292"/>
    </source>
</evidence>
<feature type="binding site" evidence="9">
    <location>
        <position position="557"/>
    </location>
    <ligand>
        <name>Mg(2+)</name>
        <dbReference type="ChEBI" id="CHEBI:18420"/>
    </ligand>
</feature>
<feature type="binding site" evidence="9">
    <location>
        <position position="551"/>
    </location>
    <ligand>
        <name>Ni(2+)</name>
        <dbReference type="ChEBI" id="CHEBI:49786"/>
    </ligand>
</feature>
<dbReference type="Gene3D" id="1.10.645.10">
    <property type="entry name" value="Cytochrome-c3 Hydrogenase, chain B"/>
    <property type="match status" value="1"/>
</dbReference>
<evidence type="ECO:0000256" key="2">
    <source>
        <dbReference type="ARBA" id="ARBA00004418"/>
    </source>
</evidence>
<dbReference type="RefSeq" id="WP_135872105.1">
    <property type="nucleotide sequence ID" value="NZ_SRSC01000004.1"/>
</dbReference>
<keyword evidence="6 9" id="KW-0479">Metal-binding</keyword>
<comment type="subunit">
    <text evidence="4">Heterodimer of a large and a small subunit.</text>
</comment>
<dbReference type="PANTHER" id="PTHR42958:SF2">
    <property type="entry name" value="UPTAKE HYDROGENASE LARGE SUBUNIT"/>
    <property type="match status" value="1"/>
</dbReference>
<dbReference type="SUPFAM" id="SSF56762">
    <property type="entry name" value="HydB/Nqo4-like"/>
    <property type="match status" value="1"/>
</dbReference>
<evidence type="ECO:0000313" key="11">
    <source>
        <dbReference type="EMBL" id="TGU70781.1"/>
    </source>
</evidence>
<keyword evidence="8 10" id="KW-0560">Oxidoreductase</keyword>
<sequence>MASERIVIDPITRIEGHLRIELEADNGRIGDAWACATQFRGIERVLQGRDPRDAWAFAQRICGVCTGVHAIASIRAVEDATKCKIPPCAELIRDLVSGMATLQDHVMHFYHLHALDWVDVMSALKADPAATSRLAASVSPWPNNSATWYAEVQKRVAASAEGGLGIFSGGYWGHPAYRLPPEANLMALAHYLEALSWQRDIIRLHTIFAGKNPHPNYLVGGMGCSINLNNQITVNQVRLDEMAGMIDQAKRFVLEVYYPDVLAIASFYPDYAAIGASSPNLMATGESAWSCSGAPAGGVFPAALLMDGNYGTAHPFESKRVAEFVSSAWYSQPEGDRQGLHPWQGRTEPRYTGPKPPFKQLSDHPKYTWCKAPRYDGRAVQVGPNARIMVAVAQGHAETVQLAKEGLGKLHAGIEALNSTLGRTYCRALESVILARRMDQWFAQLNERIKSGDTATFNKERWEPSSWPKQAQGMGFMEAARGTLSHWIEIENGRIARYQAVVPSTWNSSGRDPGGQRGPYEEALAGGGKHPLLDAKRPLEVLRTIHSFDPCISCAVHVLVPGGGGVEVKVR</sequence>
<evidence type="ECO:0000256" key="8">
    <source>
        <dbReference type="ARBA" id="ARBA00023002"/>
    </source>
</evidence>
<evidence type="ECO:0000313" key="12">
    <source>
        <dbReference type="Proteomes" id="UP000306416"/>
    </source>
</evidence>
<keyword evidence="7" id="KW-0574">Periplasm</keyword>
<dbReference type="PANTHER" id="PTHR42958">
    <property type="entry name" value="HYDROGENASE-2 LARGE CHAIN"/>
    <property type="match status" value="1"/>
</dbReference>
<dbReference type="InterPro" id="IPR018194">
    <property type="entry name" value="Ni-dep_hyd_lsu_Ni_BS"/>
</dbReference>
<dbReference type="InterPro" id="IPR050867">
    <property type="entry name" value="NiFe/NiFeSe_hydrgnase_LSU"/>
</dbReference>
<dbReference type="Proteomes" id="UP000306416">
    <property type="component" value="Unassembled WGS sequence"/>
</dbReference>
<comment type="caution">
    <text evidence="11">The sequence shown here is derived from an EMBL/GenBank/DDBJ whole genome shotgun (WGS) entry which is preliminary data.</text>
</comment>
<accession>A0A4S1CBR9</accession>
<keyword evidence="5 9" id="KW-0533">Nickel</keyword>
<comment type="cofactor">
    <cofactor evidence="9">
        <name>Fe cation</name>
        <dbReference type="ChEBI" id="CHEBI:24875"/>
    </cofactor>
</comment>
<dbReference type="Pfam" id="PF00374">
    <property type="entry name" value="NiFeSe_Hases"/>
    <property type="match status" value="1"/>
</dbReference>
<organism evidence="11 12">
    <name type="scientific">Geomonas terrae</name>
    <dbReference type="NCBI Taxonomy" id="2562681"/>
    <lineage>
        <taxon>Bacteria</taxon>
        <taxon>Pseudomonadati</taxon>
        <taxon>Thermodesulfobacteriota</taxon>
        <taxon>Desulfuromonadia</taxon>
        <taxon>Geobacterales</taxon>
        <taxon>Geobacteraceae</taxon>
        <taxon>Geomonas</taxon>
    </lineage>
</organism>
<feature type="binding site" evidence="9">
    <location>
        <position position="62"/>
    </location>
    <ligand>
        <name>Mg(2+)</name>
        <dbReference type="ChEBI" id="CHEBI:18420"/>
    </ligand>
</feature>
<comment type="cofactor">
    <cofactor evidence="1 9">
        <name>Ni(2+)</name>
        <dbReference type="ChEBI" id="CHEBI:49786"/>
    </cofactor>
</comment>
<feature type="binding site" evidence="9">
    <location>
        <position position="43"/>
    </location>
    <ligand>
        <name>Mg(2+)</name>
        <dbReference type="ChEBI" id="CHEBI:18420"/>
    </ligand>
</feature>
<dbReference type="GO" id="GO:0008901">
    <property type="term" value="F:ferredoxin hydrogenase activity"/>
    <property type="evidence" value="ECO:0007669"/>
    <property type="project" value="InterPro"/>
</dbReference>
<feature type="binding site" evidence="9">
    <location>
        <position position="65"/>
    </location>
    <ligand>
        <name>Fe cation</name>
        <dbReference type="ChEBI" id="CHEBI:24875"/>
    </ligand>
</feature>
<evidence type="ECO:0000256" key="5">
    <source>
        <dbReference type="ARBA" id="ARBA00022596"/>
    </source>
</evidence>
<dbReference type="AlphaFoldDB" id="A0A4S1CBR9"/>
<feature type="binding site" evidence="9">
    <location>
        <position position="65"/>
    </location>
    <ligand>
        <name>Ni(2+)</name>
        <dbReference type="ChEBI" id="CHEBI:49786"/>
    </ligand>
</feature>
<gene>
    <name evidence="11" type="ORF">E4633_17465</name>
</gene>
<dbReference type="EMBL" id="SRSC01000004">
    <property type="protein sequence ID" value="TGU70781.1"/>
    <property type="molecule type" value="Genomic_DNA"/>
</dbReference>
<reference evidence="11 12" key="1">
    <citation type="submission" date="2019-04" db="EMBL/GenBank/DDBJ databases">
        <title>Geobacter oryzae sp. nov., ferric-reducing bacteria isolated from paddy soil.</title>
        <authorList>
            <person name="Xu Z."/>
            <person name="Masuda Y."/>
            <person name="Itoh H."/>
            <person name="Senoo K."/>
        </authorList>
    </citation>
    <scope>NUCLEOTIDE SEQUENCE [LARGE SCALE GENOMIC DNA]</scope>
    <source>
        <strain evidence="11 12">Red111</strain>
    </source>
</reference>
<keyword evidence="12" id="KW-1185">Reference proteome</keyword>
<proteinExistence type="inferred from homology"/>
<evidence type="ECO:0000256" key="7">
    <source>
        <dbReference type="ARBA" id="ARBA00022764"/>
    </source>
</evidence>
<evidence type="ECO:0000256" key="1">
    <source>
        <dbReference type="ARBA" id="ARBA00001967"/>
    </source>
</evidence>
<keyword evidence="9" id="KW-0460">Magnesium</keyword>
<name>A0A4S1CBR9_9BACT</name>
<evidence type="ECO:0000256" key="10">
    <source>
        <dbReference type="RuleBase" id="RU003896"/>
    </source>
</evidence>
<evidence type="ECO:0000256" key="6">
    <source>
        <dbReference type="ARBA" id="ARBA00022723"/>
    </source>
</evidence>
<dbReference type="FunFam" id="1.10.645.10:FF:000002">
    <property type="entry name" value="Hydrogenase 2 large subunit"/>
    <property type="match status" value="1"/>
</dbReference>
<comment type="subcellular location">
    <subcellularLocation>
        <location evidence="2">Periplasm</location>
    </subcellularLocation>
</comment>
<dbReference type="GO" id="GO:0016151">
    <property type="term" value="F:nickel cation binding"/>
    <property type="evidence" value="ECO:0007669"/>
    <property type="project" value="InterPro"/>
</dbReference>
<evidence type="ECO:0000256" key="4">
    <source>
        <dbReference type="ARBA" id="ARBA00011771"/>
    </source>
</evidence>
<dbReference type="InterPro" id="IPR029014">
    <property type="entry name" value="NiFe-Hase_large"/>
</dbReference>